<reference evidence="1 2" key="1">
    <citation type="submission" date="2017-02" db="EMBL/GenBank/DDBJ databases">
        <authorList>
            <person name="Peterson S.W."/>
        </authorList>
    </citation>
    <scope>NUCLEOTIDE SEQUENCE [LARGE SCALE GENOMIC DNA]</scope>
    <source>
        <strain evidence="1 2">DSM 18034</strain>
    </source>
</reference>
<evidence type="ECO:0008006" key="3">
    <source>
        <dbReference type="Google" id="ProtNLM"/>
    </source>
</evidence>
<evidence type="ECO:0000313" key="1">
    <source>
        <dbReference type="EMBL" id="SKA72351.1"/>
    </source>
</evidence>
<protein>
    <recommendedName>
        <fullName evidence="3">Pancreas/duodenum homeobox protein 1</fullName>
    </recommendedName>
</protein>
<dbReference type="OrthoDB" id="5457758at2"/>
<proteinExistence type="predicted"/>
<keyword evidence="2" id="KW-1185">Reference proteome</keyword>
<dbReference type="Proteomes" id="UP000189733">
    <property type="component" value="Unassembled WGS sequence"/>
</dbReference>
<organism evidence="1 2">
    <name type="scientific">Desulfobaculum bizertense DSM 18034</name>
    <dbReference type="NCBI Taxonomy" id="1121442"/>
    <lineage>
        <taxon>Bacteria</taxon>
        <taxon>Pseudomonadati</taxon>
        <taxon>Thermodesulfobacteriota</taxon>
        <taxon>Desulfovibrionia</taxon>
        <taxon>Desulfovibrionales</taxon>
        <taxon>Desulfovibrionaceae</taxon>
        <taxon>Desulfobaculum</taxon>
    </lineage>
</organism>
<dbReference type="EMBL" id="FUYA01000004">
    <property type="protein sequence ID" value="SKA72351.1"/>
    <property type="molecule type" value="Genomic_DNA"/>
</dbReference>
<sequence>MTDFHSIFTQNKLNSLFPPERTAQFFDALFGDNEEGAYDISLKFQGEHNGIFEFEFELHQRPGRCLACNLTYGLPQVFSRHPIINVAQLAQDIAGSLGKDENSVTWNLGKTKEYSTALHAIPLSVSMS</sequence>
<name>A0A1T4W6K7_9BACT</name>
<gene>
    <name evidence="1" type="ORF">SAMN02745702_01656</name>
</gene>
<accession>A0A1T4W6K7</accession>
<dbReference type="AlphaFoldDB" id="A0A1T4W6K7"/>
<evidence type="ECO:0000313" key="2">
    <source>
        <dbReference type="Proteomes" id="UP000189733"/>
    </source>
</evidence>
<dbReference type="STRING" id="1121442.SAMN02745702_01656"/>
<dbReference type="RefSeq" id="WP_078684923.1">
    <property type="nucleotide sequence ID" value="NZ_FUYA01000004.1"/>
</dbReference>